<dbReference type="OrthoDB" id="384253at2"/>
<dbReference type="PRINTS" id="PR00114">
    <property type="entry name" value="STPHPHTASE"/>
</dbReference>
<evidence type="ECO:0000313" key="2">
    <source>
        <dbReference type="EMBL" id="ANS73726.1"/>
    </source>
</evidence>
<reference evidence="2 3" key="1">
    <citation type="submission" date="2016-01" db="EMBL/GenBank/DDBJ databases">
        <title>Complete Genome Sequence of Paenibacillus yonginensis DCY84, a novel Plant Growth-Promoting Bacteria with Elicitation of Induced Systemic Resistance.</title>
        <authorList>
            <person name="Kim Y.J."/>
            <person name="Yang D.C."/>
            <person name="Sukweenadhi J."/>
        </authorList>
    </citation>
    <scope>NUCLEOTIDE SEQUENCE [LARGE SCALE GENOMIC DNA]</scope>
    <source>
        <strain evidence="2 3">DCY84</strain>
    </source>
</reference>
<dbReference type="GO" id="GO:0016791">
    <property type="term" value="F:phosphatase activity"/>
    <property type="evidence" value="ECO:0007669"/>
    <property type="project" value="TreeGrafter"/>
</dbReference>
<dbReference type="CDD" id="cd00144">
    <property type="entry name" value="MPP_PPP_family"/>
    <property type="match status" value="1"/>
</dbReference>
<accession>A0A1B1MX33</accession>
<feature type="domain" description="Calcineurin-like phosphoesterase" evidence="1">
    <location>
        <begin position="3"/>
        <end position="205"/>
    </location>
</feature>
<evidence type="ECO:0000313" key="3">
    <source>
        <dbReference type="Proteomes" id="UP000092573"/>
    </source>
</evidence>
<dbReference type="InterPro" id="IPR050126">
    <property type="entry name" value="Ap4A_hydrolase"/>
</dbReference>
<dbReference type="GO" id="GO:0005737">
    <property type="term" value="C:cytoplasm"/>
    <property type="evidence" value="ECO:0007669"/>
    <property type="project" value="TreeGrafter"/>
</dbReference>
<dbReference type="SUPFAM" id="SSF56300">
    <property type="entry name" value="Metallo-dependent phosphatases"/>
    <property type="match status" value="1"/>
</dbReference>
<dbReference type="PANTHER" id="PTHR42850:SF4">
    <property type="entry name" value="ZINC-DEPENDENT ENDOPOLYPHOSPHATASE"/>
    <property type="match status" value="1"/>
</dbReference>
<dbReference type="KEGG" id="pyg:AWM70_03350"/>
<dbReference type="Gene3D" id="3.60.21.10">
    <property type="match status" value="1"/>
</dbReference>
<keyword evidence="3" id="KW-1185">Reference proteome</keyword>
<dbReference type="RefSeq" id="WP_068694340.1">
    <property type="nucleotide sequence ID" value="NZ_CP014167.1"/>
</dbReference>
<dbReference type="STRING" id="1462996.AWM70_03350"/>
<dbReference type="InterPro" id="IPR004843">
    <property type="entry name" value="Calcineurin-like_PHP"/>
</dbReference>
<protein>
    <submittedName>
        <fullName evidence="2">Serine/threonine protein phosphatase</fullName>
    </submittedName>
</protein>
<name>A0A1B1MX33_9BACL</name>
<dbReference type="EMBL" id="CP014167">
    <property type="protein sequence ID" value="ANS73726.1"/>
    <property type="molecule type" value="Genomic_DNA"/>
</dbReference>
<sequence length="236" mass="26771">MDRIIAVSDIHGELDKLTRLLKAADYKPDKDQLVLLGDYIDRGPDSRQVLDLVISLRKQGAWVLKGNHEDLMIQALTTKEEQAWNRWVVRNGGDRTLLSYGLFERDIEARGTGDAFRMPVMYSPELWKHLEFVQSLDHYIETDDFIFVHGGVDPEQELDQTPPYTLMWIRTPFHNGYAGEKKVVFGHTPTSVLHGDPANNHVYYGENNIIGIDGGAVFGGQLNALDVTNGIVYYVR</sequence>
<dbReference type="GO" id="GO:0008803">
    <property type="term" value="F:bis(5'-nucleosyl)-tetraphosphatase (symmetrical) activity"/>
    <property type="evidence" value="ECO:0007669"/>
    <property type="project" value="TreeGrafter"/>
</dbReference>
<dbReference type="Pfam" id="PF00149">
    <property type="entry name" value="Metallophos"/>
    <property type="match status" value="1"/>
</dbReference>
<proteinExistence type="predicted"/>
<dbReference type="InterPro" id="IPR006186">
    <property type="entry name" value="Ser/Thr-sp_prot-phosphatase"/>
</dbReference>
<gene>
    <name evidence="2" type="ORF">AWM70_03350</name>
</gene>
<evidence type="ECO:0000259" key="1">
    <source>
        <dbReference type="Pfam" id="PF00149"/>
    </source>
</evidence>
<dbReference type="Proteomes" id="UP000092573">
    <property type="component" value="Chromosome"/>
</dbReference>
<dbReference type="AlphaFoldDB" id="A0A1B1MX33"/>
<dbReference type="GO" id="GO:0110154">
    <property type="term" value="P:RNA decapping"/>
    <property type="evidence" value="ECO:0007669"/>
    <property type="project" value="TreeGrafter"/>
</dbReference>
<dbReference type="InterPro" id="IPR029052">
    <property type="entry name" value="Metallo-depent_PP-like"/>
</dbReference>
<dbReference type="PANTHER" id="PTHR42850">
    <property type="entry name" value="METALLOPHOSPHOESTERASE"/>
    <property type="match status" value="1"/>
</dbReference>
<organism evidence="2 3">
    <name type="scientific">Paenibacillus yonginensis</name>
    <dbReference type="NCBI Taxonomy" id="1462996"/>
    <lineage>
        <taxon>Bacteria</taxon>
        <taxon>Bacillati</taxon>
        <taxon>Bacillota</taxon>
        <taxon>Bacilli</taxon>
        <taxon>Bacillales</taxon>
        <taxon>Paenibacillaceae</taxon>
        <taxon>Paenibacillus</taxon>
    </lineage>
</organism>